<feature type="transmembrane region" description="Helical" evidence="6">
    <location>
        <begin position="31"/>
        <end position="51"/>
    </location>
</feature>
<feature type="transmembrane region" description="Helical" evidence="6">
    <location>
        <begin position="57"/>
        <end position="76"/>
    </location>
</feature>
<feature type="transmembrane region" description="Helical" evidence="6">
    <location>
        <begin position="218"/>
        <end position="251"/>
    </location>
</feature>
<dbReference type="RefSeq" id="WP_165120905.1">
    <property type="nucleotide sequence ID" value="NZ_JAAKZG010000016.1"/>
</dbReference>
<feature type="transmembrane region" description="Helical" evidence="6">
    <location>
        <begin position="263"/>
        <end position="281"/>
    </location>
</feature>
<dbReference type="PANTHER" id="PTHR30482">
    <property type="entry name" value="HIGH-AFFINITY BRANCHED-CHAIN AMINO ACID TRANSPORT SYSTEM PERMEASE"/>
    <property type="match status" value="1"/>
</dbReference>
<sequence length="297" mass="31123">MVEFLVHVAIMACLYGLLSLSLNLQVGFAGLVNFGQVILFGCGTYGAAIAFSHQLGPVAGIALGIVFAVIVAAAFARLGRNLGADYWGIATLAVAEVLRILANNEAWLAGGAQGVGGIPLLFGDMPRPMGPLMTLGLCVALLLAAWWLCQRLTTSRYGLALKLMREEPQLAASLGYDLAALKTQTLMVAAVLAAASGFVFAHYITFVGPDQLVSSETFLIWAMVIIGGSGNHLGAIVGAILMQFLFAFVPFVKDALGLPSEHVAAMRLTLVGGGLLAFLIWRTQGLIPEHVGGKQNG</sequence>
<evidence type="ECO:0000256" key="1">
    <source>
        <dbReference type="ARBA" id="ARBA00004651"/>
    </source>
</evidence>
<dbReference type="EMBL" id="JAAKZG010000016">
    <property type="protein sequence ID" value="NGN44527.1"/>
    <property type="molecule type" value="Genomic_DNA"/>
</dbReference>
<dbReference type="InterPro" id="IPR001851">
    <property type="entry name" value="ABC_transp_permease"/>
</dbReference>
<protein>
    <submittedName>
        <fullName evidence="7">Branched-chain amino acid ABC transporter permease</fullName>
    </submittedName>
</protein>
<evidence type="ECO:0000256" key="6">
    <source>
        <dbReference type="SAM" id="Phobius"/>
    </source>
</evidence>
<dbReference type="Proteomes" id="UP000481252">
    <property type="component" value="Unassembled WGS sequence"/>
</dbReference>
<keyword evidence="3 6" id="KW-0812">Transmembrane</keyword>
<keyword evidence="4 6" id="KW-1133">Transmembrane helix</keyword>
<accession>A0A7C9VF38</accession>
<evidence type="ECO:0000256" key="4">
    <source>
        <dbReference type="ARBA" id="ARBA00022989"/>
    </source>
</evidence>
<feature type="transmembrane region" description="Helical" evidence="6">
    <location>
        <begin position="129"/>
        <end position="149"/>
    </location>
</feature>
<evidence type="ECO:0000313" key="7">
    <source>
        <dbReference type="EMBL" id="NGN44527.1"/>
    </source>
</evidence>
<proteinExistence type="predicted"/>
<keyword evidence="8" id="KW-1185">Reference proteome</keyword>
<evidence type="ECO:0000256" key="5">
    <source>
        <dbReference type="ARBA" id="ARBA00023136"/>
    </source>
</evidence>
<keyword evidence="2" id="KW-1003">Cell membrane</keyword>
<feature type="transmembrane region" description="Helical" evidence="6">
    <location>
        <begin position="6"/>
        <end position="24"/>
    </location>
</feature>
<dbReference type="Pfam" id="PF02653">
    <property type="entry name" value="BPD_transp_2"/>
    <property type="match status" value="1"/>
</dbReference>
<gene>
    <name evidence="7" type="ORF">G6N74_26040</name>
</gene>
<reference evidence="7 8" key="1">
    <citation type="submission" date="2020-02" db="EMBL/GenBank/DDBJ databases">
        <title>Genome sequence of the type strain CGMCC 1.15528 of Mesorhizobium zhangyense.</title>
        <authorList>
            <person name="Gao J."/>
            <person name="Sun J."/>
        </authorList>
    </citation>
    <scope>NUCLEOTIDE SEQUENCE [LARGE SCALE GENOMIC DNA]</scope>
    <source>
        <strain evidence="7 8">CGMCC 1.15528</strain>
    </source>
</reference>
<dbReference type="GO" id="GO:0005886">
    <property type="term" value="C:plasma membrane"/>
    <property type="evidence" value="ECO:0007669"/>
    <property type="project" value="UniProtKB-SubCell"/>
</dbReference>
<comment type="caution">
    <text evidence="7">The sequence shown here is derived from an EMBL/GenBank/DDBJ whole genome shotgun (WGS) entry which is preliminary data.</text>
</comment>
<dbReference type="GO" id="GO:0015658">
    <property type="term" value="F:branched-chain amino acid transmembrane transporter activity"/>
    <property type="evidence" value="ECO:0007669"/>
    <property type="project" value="InterPro"/>
</dbReference>
<dbReference type="PANTHER" id="PTHR30482:SF10">
    <property type="entry name" value="HIGH-AFFINITY BRANCHED-CHAIN AMINO ACID TRANSPORT PROTEIN BRAE"/>
    <property type="match status" value="1"/>
</dbReference>
<evidence type="ECO:0000256" key="3">
    <source>
        <dbReference type="ARBA" id="ARBA00022692"/>
    </source>
</evidence>
<dbReference type="InterPro" id="IPR043428">
    <property type="entry name" value="LivM-like"/>
</dbReference>
<keyword evidence="5 6" id="KW-0472">Membrane</keyword>
<dbReference type="CDD" id="cd06581">
    <property type="entry name" value="TM_PBP1_LivM_like"/>
    <property type="match status" value="1"/>
</dbReference>
<organism evidence="7 8">
    <name type="scientific">Mesorhizobium zhangyense</name>
    <dbReference type="NCBI Taxonomy" id="1776730"/>
    <lineage>
        <taxon>Bacteria</taxon>
        <taxon>Pseudomonadati</taxon>
        <taxon>Pseudomonadota</taxon>
        <taxon>Alphaproteobacteria</taxon>
        <taxon>Hyphomicrobiales</taxon>
        <taxon>Phyllobacteriaceae</taxon>
        <taxon>Mesorhizobium</taxon>
    </lineage>
</organism>
<feature type="transmembrane region" description="Helical" evidence="6">
    <location>
        <begin position="186"/>
        <end position="206"/>
    </location>
</feature>
<name>A0A7C9VF38_9HYPH</name>
<evidence type="ECO:0000256" key="2">
    <source>
        <dbReference type="ARBA" id="ARBA00022475"/>
    </source>
</evidence>
<evidence type="ECO:0000313" key="8">
    <source>
        <dbReference type="Proteomes" id="UP000481252"/>
    </source>
</evidence>
<comment type="subcellular location">
    <subcellularLocation>
        <location evidence="1">Cell membrane</location>
        <topology evidence="1">Multi-pass membrane protein</topology>
    </subcellularLocation>
</comment>
<dbReference type="AlphaFoldDB" id="A0A7C9VF38"/>